<keyword evidence="1" id="KW-1133">Transmembrane helix</keyword>
<evidence type="ECO:0000313" key="2">
    <source>
        <dbReference type="EMBL" id="XAU14061.1"/>
    </source>
</evidence>
<organism evidence="2 3">
    <name type="scientific">Sulfurimonas diazotrophicus</name>
    <dbReference type="NCBI Taxonomy" id="3131939"/>
    <lineage>
        <taxon>Bacteria</taxon>
        <taxon>Pseudomonadati</taxon>
        <taxon>Campylobacterota</taxon>
        <taxon>Epsilonproteobacteria</taxon>
        <taxon>Campylobacterales</taxon>
        <taxon>Sulfurimonadaceae</taxon>
        <taxon>Sulfurimonas</taxon>
    </lineage>
</organism>
<keyword evidence="3" id="KW-1185">Reference proteome</keyword>
<reference evidence="2 3" key="1">
    <citation type="submission" date="2024-03" db="EMBL/GenBank/DDBJ databases">
        <title>Sulfurimonas sp. HSL3-1.</title>
        <authorList>
            <person name="Wang S."/>
        </authorList>
    </citation>
    <scope>NUCLEOTIDE SEQUENCE [LARGE SCALE GENOMIC DNA]</scope>
    <source>
        <strain evidence="2 3">HSL3-1</strain>
    </source>
</reference>
<name>A0ABZ3H8S5_9BACT</name>
<evidence type="ECO:0000256" key="1">
    <source>
        <dbReference type="SAM" id="Phobius"/>
    </source>
</evidence>
<dbReference type="Proteomes" id="UP001447842">
    <property type="component" value="Chromosome"/>
</dbReference>
<gene>
    <name evidence="2" type="ORF">WCY31_07305</name>
</gene>
<protein>
    <recommendedName>
        <fullName evidence="4">HEAT repeat domain-containing protein</fullName>
    </recommendedName>
</protein>
<keyword evidence="1" id="KW-0472">Membrane</keyword>
<proteinExistence type="predicted"/>
<feature type="transmembrane region" description="Helical" evidence="1">
    <location>
        <begin position="20"/>
        <end position="40"/>
    </location>
</feature>
<dbReference type="EMBL" id="CP147920">
    <property type="protein sequence ID" value="XAU14061.1"/>
    <property type="molecule type" value="Genomic_DNA"/>
</dbReference>
<evidence type="ECO:0008006" key="4">
    <source>
        <dbReference type="Google" id="ProtNLM"/>
    </source>
</evidence>
<accession>A0ABZ3H8S5</accession>
<evidence type="ECO:0000313" key="3">
    <source>
        <dbReference type="Proteomes" id="UP001447842"/>
    </source>
</evidence>
<sequence length="376" mass="43912">MPENILQIWLTFLTDKLPLVWDVTVVFFLSAVVLLIVLSVSQYSIERRRHIVLLRKEQYVPQINRYLASGRNELAVNGRLDYYALADALTEVNSFLPVGERRKTRDLAMEMEVDTYLLHRYRTSWSEVKKKFFFTKMLFLYSPRLKSFFERMIQKHTEFEMMVYSVYGFAKLAETDEDLEHITDVLQGAYNRGISLKFSEFVYMQALVNVPYRELEIFLNGVLFRAAPMVMVRSVVAAMGDTKNPEYAPLLKRLFARYREDEQFVITYIRSFHKIGAMECDVIAAYYQSHAPVTRIVCSRTGLDLCGNEALSFLYVYFFDENYYVRRNIFETCKQHGIGRAEILEIVTRNAADKINDAFFLDGLNAFCPVAEYDNA</sequence>
<keyword evidence="1" id="KW-0812">Transmembrane</keyword>
<dbReference type="RefSeq" id="WP_345969168.1">
    <property type="nucleotide sequence ID" value="NZ_CP147920.1"/>
</dbReference>